<dbReference type="EMBL" id="JACHFD010000008">
    <property type="protein sequence ID" value="MBB5351681.1"/>
    <property type="molecule type" value="Genomic_DNA"/>
</dbReference>
<evidence type="ECO:0000313" key="2">
    <source>
        <dbReference type="EMBL" id="MBB5351681.1"/>
    </source>
</evidence>
<dbReference type="AlphaFoldDB" id="A0A840VFV8"/>
<feature type="chain" id="PRO_5032984650" evidence="1">
    <location>
        <begin position="22"/>
        <end position="57"/>
    </location>
</feature>
<comment type="caution">
    <text evidence="2">The sequence shown here is derived from an EMBL/GenBank/DDBJ whole genome shotgun (WGS) entry which is preliminary data.</text>
</comment>
<reference evidence="2 3" key="1">
    <citation type="submission" date="2020-08" db="EMBL/GenBank/DDBJ databases">
        <title>Genomic Encyclopedia of Type Strains, Phase IV (KMG-IV): sequencing the most valuable type-strain genomes for metagenomic binning, comparative biology and taxonomic classification.</title>
        <authorList>
            <person name="Goeker M."/>
        </authorList>
    </citation>
    <scope>NUCLEOTIDE SEQUENCE [LARGE SCALE GENOMIC DNA]</scope>
    <source>
        <strain evidence="2 3">YC6886</strain>
    </source>
</reference>
<dbReference type="RefSeq" id="WP_184018342.1">
    <property type="nucleotide sequence ID" value="NZ_JACHFD010000008.1"/>
</dbReference>
<dbReference type="PROSITE" id="PS51257">
    <property type="entry name" value="PROKAR_LIPOPROTEIN"/>
    <property type="match status" value="1"/>
</dbReference>
<dbReference type="Proteomes" id="UP000557717">
    <property type="component" value="Unassembled WGS sequence"/>
</dbReference>
<proteinExistence type="predicted"/>
<name>A0A840VFV8_9BACT</name>
<evidence type="ECO:0000313" key="3">
    <source>
        <dbReference type="Proteomes" id="UP000557717"/>
    </source>
</evidence>
<feature type="signal peptide" evidence="1">
    <location>
        <begin position="1"/>
        <end position="21"/>
    </location>
</feature>
<protein>
    <submittedName>
        <fullName evidence="2">Proline racemase</fullName>
    </submittedName>
</protein>
<evidence type="ECO:0000256" key="1">
    <source>
        <dbReference type="SAM" id="SignalP"/>
    </source>
</evidence>
<accession>A0A840VFV8</accession>
<keyword evidence="1" id="KW-0732">Signal</keyword>
<organism evidence="2 3">
    <name type="scientific">Haloferula luteola</name>
    <dbReference type="NCBI Taxonomy" id="595692"/>
    <lineage>
        <taxon>Bacteria</taxon>
        <taxon>Pseudomonadati</taxon>
        <taxon>Verrucomicrobiota</taxon>
        <taxon>Verrucomicrobiia</taxon>
        <taxon>Verrucomicrobiales</taxon>
        <taxon>Verrucomicrobiaceae</taxon>
        <taxon>Haloferula</taxon>
    </lineage>
</organism>
<gene>
    <name evidence="2" type="ORF">HNR46_001920</name>
</gene>
<keyword evidence="3" id="KW-1185">Reference proteome</keyword>
<sequence length="57" mass="6131">MKMKKLTLMLATALFAVGAVACDRKETVLDVDTPGGGMKVEKDKDTGAIDVEMDDKE</sequence>